<dbReference type="PANTHER" id="PTHR37042:SF4">
    <property type="entry name" value="OUTER MEMBRANE PROTEIN RV1973"/>
    <property type="match status" value="1"/>
</dbReference>
<comment type="subcellular location">
    <subcellularLocation>
        <location evidence="1">Membrane</location>
    </subcellularLocation>
</comment>
<protein>
    <recommendedName>
        <fullName evidence="5">Mce-associated membrane protein</fullName>
    </recommendedName>
</protein>
<dbReference type="PANTHER" id="PTHR37042">
    <property type="entry name" value="OUTER MEMBRANE PROTEIN RV1973"/>
    <property type="match status" value="1"/>
</dbReference>
<organism evidence="3 4">
    <name type="scientific">Nocardioides phosphati</name>
    <dbReference type="NCBI Taxonomy" id="1867775"/>
    <lineage>
        <taxon>Bacteria</taxon>
        <taxon>Bacillati</taxon>
        <taxon>Actinomycetota</taxon>
        <taxon>Actinomycetes</taxon>
        <taxon>Propionibacteriales</taxon>
        <taxon>Nocardioidaceae</taxon>
        <taxon>Nocardioides</taxon>
    </lineage>
</organism>
<dbReference type="Proteomes" id="UP000655410">
    <property type="component" value="Unassembled WGS sequence"/>
</dbReference>
<gene>
    <name evidence="3" type="ORF">GCM10011584_27840</name>
</gene>
<accession>A0ABQ2ND69</accession>
<dbReference type="EMBL" id="BMNI01000008">
    <property type="protein sequence ID" value="GGO92138.1"/>
    <property type="molecule type" value="Genomic_DNA"/>
</dbReference>
<reference evidence="4" key="1">
    <citation type="journal article" date="2019" name="Int. J. Syst. Evol. Microbiol.">
        <title>The Global Catalogue of Microorganisms (GCM) 10K type strain sequencing project: providing services to taxonomists for standard genome sequencing and annotation.</title>
        <authorList>
            <consortium name="The Broad Institute Genomics Platform"/>
            <consortium name="The Broad Institute Genome Sequencing Center for Infectious Disease"/>
            <person name="Wu L."/>
            <person name="Ma J."/>
        </authorList>
    </citation>
    <scope>NUCLEOTIDE SEQUENCE [LARGE SCALE GENOMIC DNA]</scope>
    <source>
        <strain evidence="4">CGMCC 4.7371</strain>
    </source>
</reference>
<sequence length="186" mass="19947">MTHEPGTAARPARRALLVVLSLLLAAALALLVVRTLQNRDVEAPAGGGYGTASERAGIEDVAEQFVLNVGTFGPQDLKDGTMPDYRRRVGSLLTTKFRASFDKQVPALEQGVAQIKLQKVAKVSAVGVASVEGDRATAFVAWERTARIGKGSYDAPEQTRSKVELVRVKGEWRVDDFTPVTGEAAK</sequence>
<keyword evidence="2" id="KW-0472">Membrane</keyword>
<dbReference type="RefSeq" id="WP_188784632.1">
    <property type="nucleotide sequence ID" value="NZ_BMNI01000008.1"/>
</dbReference>
<evidence type="ECO:0008006" key="5">
    <source>
        <dbReference type="Google" id="ProtNLM"/>
    </source>
</evidence>
<keyword evidence="4" id="KW-1185">Reference proteome</keyword>
<name>A0ABQ2ND69_9ACTN</name>
<evidence type="ECO:0000313" key="3">
    <source>
        <dbReference type="EMBL" id="GGO92138.1"/>
    </source>
</evidence>
<proteinExistence type="predicted"/>
<evidence type="ECO:0000256" key="1">
    <source>
        <dbReference type="ARBA" id="ARBA00004370"/>
    </source>
</evidence>
<evidence type="ECO:0000256" key="2">
    <source>
        <dbReference type="ARBA" id="ARBA00023136"/>
    </source>
</evidence>
<comment type="caution">
    <text evidence="3">The sequence shown here is derived from an EMBL/GenBank/DDBJ whole genome shotgun (WGS) entry which is preliminary data.</text>
</comment>
<evidence type="ECO:0000313" key="4">
    <source>
        <dbReference type="Proteomes" id="UP000655410"/>
    </source>
</evidence>